<evidence type="ECO:0000313" key="2">
    <source>
        <dbReference type="Proteomes" id="UP000622430"/>
    </source>
</evidence>
<reference evidence="1" key="1">
    <citation type="submission" date="2021-01" db="EMBL/GenBank/DDBJ databases">
        <authorList>
            <person name="Rakov C."/>
            <person name="Alkalay-Oren S."/>
            <person name="Coppenhagen-Glazer S."/>
            <person name="Hazan R."/>
        </authorList>
    </citation>
    <scope>NUCLEOTIDE SEQUENCE</scope>
</reference>
<accession>A0A889IQB8</accession>
<keyword evidence="2" id="KW-1185">Reference proteome</keyword>
<dbReference type="Proteomes" id="UP000622430">
    <property type="component" value="Segment"/>
</dbReference>
<proteinExistence type="predicted"/>
<organism evidence="1 2">
    <name type="scientific">Burkholderia phage BCSR52</name>
    <dbReference type="NCBI Taxonomy" id="2805748"/>
    <lineage>
        <taxon>Viruses</taxon>
        <taxon>Duplodnaviria</taxon>
        <taxon>Heunggongvirae</taxon>
        <taxon>Uroviricota</taxon>
        <taxon>Caudoviricetes</taxon>
        <taxon>Lindbergviridae</taxon>
        <taxon>Irusalimvirus</taxon>
        <taxon>Irusalimvirus BCSR52</taxon>
    </lineage>
</organism>
<protein>
    <submittedName>
        <fullName evidence="1">Uncharacterized protein</fullName>
    </submittedName>
</protein>
<sequence length="113" mass="13411">MKLTEKQVELLKIVRENFESIDYERRTAYICIEANRAAFDTHADPIEKSERAEAYLEICNIVREAISHFNNMESWLIRQYPRYASVGAHEQYRIMYLARCAWLDRMIETGECA</sequence>
<name>A0A889IQB8_9CAUD</name>
<evidence type="ECO:0000313" key="1">
    <source>
        <dbReference type="EMBL" id="QRE00471.1"/>
    </source>
</evidence>
<dbReference type="EMBL" id="MW460246">
    <property type="protein sequence ID" value="QRE00471.1"/>
    <property type="molecule type" value="Genomic_DNA"/>
</dbReference>